<gene>
    <name evidence="5" type="ORF">Val02_25160</name>
</gene>
<dbReference type="Gene3D" id="1.10.510.40">
    <property type="match status" value="1"/>
</dbReference>
<keyword evidence="6" id="KW-1185">Reference proteome</keyword>
<dbReference type="PANTHER" id="PTHR34384:SF5">
    <property type="entry name" value="L-2,3-DIAMINOPROPANOATE--CITRATE LIGASE"/>
    <property type="match status" value="1"/>
</dbReference>
<dbReference type="InterPro" id="IPR037455">
    <property type="entry name" value="LucA/IucC-like"/>
</dbReference>
<protein>
    <submittedName>
        <fullName evidence="5">Iron transporter</fullName>
    </submittedName>
</protein>
<dbReference type="InterPro" id="IPR022770">
    <property type="entry name" value="IucA/IucC-like_C"/>
</dbReference>
<feature type="domain" description="Aerobactin siderophore biosynthesis IucA/IucC N-terminal" evidence="3">
    <location>
        <begin position="138"/>
        <end position="186"/>
    </location>
</feature>
<comment type="caution">
    <text evidence="5">The sequence shown here is derived from an EMBL/GenBank/DDBJ whole genome shotgun (WGS) entry which is preliminary data.</text>
</comment>
<feature type="domain" description="Aerobactin siderophore biosynthesis IucA/IucC-like C-terminal" evidence="4">
    <location>
        <begin position="342"/>
        <end position="481"/>
    </location>
</feature>
<evidence type="ECO:0000259" key="4">
    <source>
        <dbReference type="Pfam" id="PF06276"/>
    </source>
</evidence>
<name>A0A8J3YKK7_9ACTN</name>
<organism evidence="5 6">
    <name type="scientific">Virgisporangium aliadipatigenens</name>
    <dbReference type="NCBI Taxonomy" id="741659"/>
    <lineage>
        <taxon>Bacteria</taxon>
        <taxon>Bacillati</taxon>
        <taxon>Actinomycetota</taxon>
        <taxon>Actinomycetes</taxon>
        <taxon>Micromonosporales</taxon>
        <taxon>Micromonosporaceae</taxon>
        <taxon>Virgisporangium</taxon>
    </lineage>
</organism>
<dbReference type="Proteomes" id="UP000619260">
    <property type="component" value="Unassembled WGS sequence"/>
</dbReference>
<reference evidence="5" key="1">
    <citation type="submission" date="2021-01" db="EMBL/GenBank/DDBJ databases">
        <title>Whole genome shotgun sequence of Virgisporangium aliadipatigenens NBRC 105644.</title>
        <authorList>
            <person name="Komaki H."/>
            <person name="Tamura T."/>
        </authorList>
    </citation>
    <scope>NUCLEOTIDE SEQUENCE</scope>
    <source>
        <strain evidence="5">NBRC 105644</strain>
    </source>
</reference>
<comment type="pathway">
    <text evidence="1">Siderophore biosynthesis.</text>
</comment>
<evidence type="ECO:0000313" key="6">
    <source>
        <dbReference type="Proteomes" id="UP000619260"/>
    </source>
</evidence>
<evidence type="ECO:0000313" key="5">
    <source>
        <dbReference type="EMBL" id="GIJ45630.1"/>
    </source>
</evidence>
<comment type="similarity">
    <text evidence="2">Belongs to the IucA/IucC family.</text>
</comment>
<sequence>MGILPGLSAAERAHAAWLAGHRPDLAARYTTALPGARATVLAKLWGAMVREELPGRTAAAPDRVTINGHEVRGSAAAAQPFAAVAPQFSLSGNVMPHAVAATLWPERPAFAAELDESVANLALARAADPHRPVDPDSLVAAEQSVADGHPLHPCCRTRTGMDTADQLAYAPEHRPVVRLAVVEVPAGRWHGTLPPILPVHPWQWHRLREEFPWLRDTGRRLPARPLMSLRTFATADGHVKTSVDVRMTSAVRGVSAAAVHNGPVLSARLERLLRGTPIAVLAEPGAGSVLVDGAPYRGLAVVRRHAPTLGPDERALPFAALTAGRPSAAELVHAGYGGDPHAFLGHLAGLALPTLLRLLERGIGLEAHGQNLLLVVAHHRAARLLYRDLGGVRVHGPDAAGLTGDIPTDDPDAPAVKLLASFVSTVLAELVTHLARRFGTDPDGLWRTVLAAVPRDTPRRDVLLRPTLPLKALTAMRLHDTVEDIWTPLPNPMAR</sequence>
<dbReference type="Pfam" id="PF06276">
    <property type="entry name" value="FhuF"/>
    <property type="match status" value="1"/>
</dbReference>
<dbReference type="PANTHER" id="PTHR34384">
    <property type="entry name" value="L-2,3-DIAMINOPROPANOATE--CITRATE LIGASE"/>
    <property type="match status" value="1"/>
</dbReference>
<dbReference type="EMBL" id="BOPF01000007">
    <property type="protein sequence ID" value="GIJ45630.1"/>
    <property type="molecule type" value="Genomic_DNA"/>
</dbReference>
<accession>A0A8J3YKK7</accession>
<dbReference type="GO" id="GO:0016881">
    <property type="term" value="F:acid-amino acid ligase activity"/>
    <property type="evidence" value="ECO:0007669"/>
    <property type="project" value="UniProtKB-ARBA"/>
</dbReference>
<dbReference type="Pfam" id="PF04183">
    <property type="entry name" value="IucA_IucC"/>
    <property type="match status" value="2"/>
</dbReference>
<proteinExistence type="inferred from homology"/>
<dbReference type="RefSeq" id="WP_239152783.1">
    <property type="nucleotide sequence ID" value="NZ_BOPF01000007.1"/>
</dbReference>
<dbReference type="AlphaFoldDB" id="A0A8J3YKK7"/>
<evidence type="ECO:0000256" key="1">
    <source>
        <dbReference type="ARBA" id="ARBA00004924"/>
    </source>
</evidence>
<dbReference type="Gene3D" id="6.10.250.3370">
    <property type="match status" value="1"/>
</dbReference>
<evidence type="ECO:0000259" key="3">
    <source>
        <dbReference type="Pfam" id="PF04183"/>
    </source>
</evidence>
<evidence type="ECO:0000256" key="2">
    <source>
        <dbReference type="ARBA" id="ARBA00007832"/>
    </source>
</evidence>
<feature type="domain" description="Aerobactin siderophore biosynthesis IucA/IucC N-terminal" evidence="3">
    <location>
        <begin position="196"/>
        <end position="323"/>
    </location>
</feature>
<dbReference type="InterPro" id="IPR007310">
    <property type="entry name" value="Aerobactin_biosyn_IucA/IucC_N"/>
</dbReference>
<dbReference type="GO" id="GO:0019290">
    <property type="term" value="P:siderophore biosynthetic process"/>
    <property type="evidence" value="ECO:0007669"/>
    <property type="project" value="InterPro"/>
</dbReference>